<evidence type="ECO:0000313" key="3">
    <source>
        <dbReference type="Proteomes" id="UP000622552"/>
    </source>
</evidence>
<evidence type="ECO:0000256" key="1">
    <source>
        <dbReference type="SAM" id="SignalP"/>
    </source>
</evidence>
<keyword evidence="1" id="KW-0732">Signal</keyword>
<gene>
    <name evidence="2" type="ORF">IW245_002978</name>
</gene>
<organism evidence="2 3">
    <name type="scientific">Longispora fulva</name>
    <dbReference type="NCBI Taxonomy" id="619741"/>
    <lineage>
        <taxon>Bacteria</taxon>
        <taxon>Bacillati</taxon>
        <taxon>Actinomycetota</taxon>
        <taxon>Actinomycetes</taxon>
        <taxon>Micromonosporales</taxon>
        <taxon>Micromonosporaceae</taxon>
        <taxon>Longispora</taxon>
    </lineage>
</organism>
<evidence type="ECO:0000313" key="2">
    <source>
        <dbReference type="EMBL" id="MBG6136784.1"/>
    </source>
</evidence>
<dbReference type="RefSeq" id="WP_197003714.1">
    <property type="nucleotide sequence ID" value="NZ_BONS01000016.1"/>
</dbReference>
<proteinExistence type="predicted"/>
<dbReference type="EMBL" id="JADOUF010000001">
    <property type="protein sequence ID" value="MBG6136784.1"/>
    <property type="molecule type" value="Genomic_DNA"/>
</dbReference>
<dbReference type="InterPro" id="IPR006311">
    <property type="entry name" value="TAT_signal"/>
</dbReference>
<keyword evidence="3" id="KW-1185">Reference proteome</keyword>
<dbReference type="Proteomes" id="UP000622552">
    <property type="component" value="Unassembled WGS sequence"/>
</dbReference>
<comment type="caution">
    <text evidence="2">The sequence shown here is derived from an EMBL/GenBank/DDBJ whole genome shotgun (WGS) entry which is preliminary data.</text>
</comment>
<feature type="signal peptide" evidence="1">
    <location>
        <begin position="1"/>
        <end position="30"/>
    </location>
</feature>
<feature type="chain" id="PRO_5035256959" evidence="1">
    <location>
        <begin position="31"/>
        <end position="362"/>
    </location>
</feature>
<sequence>MTPLRRRLLALAGCLALVASTLLSASPAHAAVPDVWAFAYMDNPAPAPGSVTNTAYQWGTYRSTCPGSWITVTQIAIGKYQLKLPCSASTNGIVHVTAVNDNARYCDIENWFDSGGTKVVTVLCFKGNFQDNSAFTMTYMRSSGGPVGGGAHAYVYSNMSGGVLASYNSTGAANSITHTGTGTWTVKFAGLSTGGYDGDLQATAVHPNDMARRCRVDNWYFSGTDYLVPVSCTDSNGAPVDTWWTASYHLKRSVFGAANPPTRLAYQTNLTGAPAGSSYNSLGASNTFGSAPPGRYTMVFPAVGVSRTHLQVTALGGPSGYYCNLEKTWTISGSDVLAPVICFNNVGVPTDNLLFSTYSSEI</sequence>
<name>A0A8J7GPZ0_9ACTN</name>
<reference evidence="2" key="1">
    <citation type="submission" date="2020-11" db="EMBL/GenBank/DDBJ databases">
        <title>Sequencing the genomes of 1000 actinobacteria strains.</title>
        <authorList>
            <person name="Klenk H.-P."/>
        </authorList>
    </citation>
    <scope>NUCLEOTIDE SEQUENCE</scope>
    <source>
        <strain evidence="2">DSM 45356</strain>
    </source>
</reference>
<protein>
    <submittedName>
        <fullName evidence="2">Uncharacterized protein</fullName>
    </submittedName>
</protein>
<accession>A0A8J7GPZ0</accession>
<dbReference type="AlphaFoldDB" id="A0A8J7GPZ0"/>
<dbReference type="PROSITE" id="PS51318">
    <property type="entry name" value="TAT"/>
    <property type="match status" value="1"/>
</dbReference>